<sequence length="561" mass="64065">MSKGSDPQRICYTAKRGGTRSIMKLRIDWLLLCSIHLCFALSLVHHPTHDNTTYEASTDPQQPANTKQIRWSENVFSYVHSLNCQDVFFTTQRQCEIITQLQRHEVNIYMADPTGRGDLFAITPDGGLSKAGGHDGVIVFDPYPSANFGHLVIVFFLDLDSNRMVCQNEGGTYIGNGECLTLALKKRCKNALEKRRRRNYAKRCEINFLPRVFLEHERETTAQRLTCRSNIPGFGVCPQMRSINETADLICNPLRDNTIRCETTHETTRTSCRPFEICDQAMIISGGWNRQISLPRHKRNILNVYNMLRNNGFRKKHVKVFFANGIDGTEVTGEESQDIHPAAMKLAMRYHLQRMCTSLHCVESLVLYLNSPATADGSSLLWDVDKNGIASENERYTVEELLSDLTDCQARQVHLIVDQSYSGNIAQEVQKSKHHRNVIVYASGSEHEYSWLDDYTHYWVTANHTETCTQQIHRKTKSLVLRSDPEMVHGGRDFGEVSQKTIFGAPCNVRLPFTRSELHRQYFGCQNLPTGLWIMKYMDKPINRQHTTSVTVARHGSNSEQ</sequence>
<dbReference type="PANTHER" id="PTHR35842:SF1">
    <property type="entry name" value="SI:CH211-67E16.11"/>
    <property type="match status" value="1"/>
</dbReference>
<protein>
    <submittedName>
        <fullName evidence="1">Uncharacterized protein</fullName>
    </submittedName>
</protein>
<dbReference type="PANTHER" id="PTHR35842">
    <property type="entry name" value="SI:CH211-67E16.11"/>
    <property type="match status" value="1"/>
</dbReference>
<keyword evidence="2" id="KW-1185">Reference proteome</keyword>
<gene>
    <name evidence="1" type="ORF">OFUS_LOCUS15297</name>
</gene>
<dbReference type="AlphaFoldDB" id="A0A8J1TSZ9"/>
<dbReference type="EMBL" id="CAIIXF020000007">
    <property type="protein sequence ID" value="CAH1790035.1"/>
    <property type="molecule type" value="Genomic_DNA"/>
</dbReference>
<reference evidence="1" key="1">
    <citation type="submission" date="2022-03" db="EMBL/GenBank/DDBJ databases">
        <authorList>
            <person name="Martin C."/>
        </authorList>
    </citation>
    <scope>NUCLEOTIDE SEQUENCE</scope>
</reference>
<evidence type="ECO:0000313" key="1">
    <source>
        <dbReference type="EMBL" id="CAH1790035.1"/>
    </source>
</evidence>
<evidence type="ECO:0000313" key="2">
    <source>
        <dbReference type="Proteomes" id="UP000749559"/>
    </source>
</evidence>
<comment type="caution">
    <text evidence="1">The sequence shown here is derived from an EMBL/GenBank/DDBJ whole genome shotgun (WGS) entry which is preliminary data.</text>
</comment>
<name>A0A8J1TSZ9_OWEFU</name>
<proteinExistence type="predicted"/>
<accession>A0A8J1TSZ9</accession>
<dbReference type="Proteomes" id="UP000749559">
    <property type="component" value="Unassembled WGS sequence"/>
</dbReference>
<dbReference type="OrthoDB" id="6132489at2759"/>
<organism evidence="1 2">
    <name type="scientific">Owenia fusiformis</name>
    <name type="common">Polychaete worm</name>
    <dbReference type="NCBI Taxonomy" id="6347"/>
    <lineage>
        <taxon>Eukaryota</taxon>
        <taxon>Metazoa</taxon>
        <taxon>Spiralia</taxon>
        <taxon>Lophotrochozoa</taxon>
        <taxon>Annelida</taxon>
        <taxon>Polychaeta</taxon>
        <taxon>Sedentaria</taxon>
        <taxon>Canalipalpata</taxon>
        <taxon>Sabellida</taxon>
        <taxon>Oweniida</taxon>
        <taxon>Oweniidae</taxon>
        <taxon>Owenia</taxon>
    </lineage>
</organism>